<dbReference type="EMBL" id="MAYW01000050">
    <property type="protein sequence ID" value="ODS32751.1"/>
    <property type="molecule type" value="Genomic_DNA"/>
</dbReference>
<comment type="caution">
    <text evidence="3">The sequence shown here is derived from an EMBL/GenBank/DDBJ whole genome shotgun (WGS) entry which is preliminary data.</text>
</comment>
<dbReference type="SUPFAM" id="SSF89392">
    <property type="entry name" value="Prokaryotic lipoproteins and lipoprotein localization factors"/>
    <property type="match status" value="1"/>
</dbReference>
<keyword evidence="1 2" id="KW-0732">Signal</keyword>
<dbReference type="Pfam" id="PF03548">
    <property type="entry name" value="LolA"/>
    <property type="match status" value="1"/>
</dbReference>
<evidence type="ECO:0000256" key="1">
    <source>
        <dbReference type="ARBA" id="ARBA00022729"/>
    </source>
</evidence>
<evidence type="ECO:0000313" key="3">
    <source>
        <dbReference type="EMBL" id="ODS32751.1"/>
    </source>
</evidence>
<feature type="chain" id="PRO_5009140084" evidence="2">
    <location>
        <begin position="26"/>
        <end position="235"/>
    </location>
</feature>
<reference evidence="3 4" key="1">
    <citation type="submission" date="2016-07" db="EMBL/GenBank/DDBJ databases">
        <title>Draft genome of Scalindua rubra, obtained from a brine-seawater interface in the Red Sea, sheds light on salt adaptation in anammox bacteria.</title>
        <authorList>
            <person name="Speth D.R."/>
            <person name="Lagkouvardos I."/>
            <person name="Wang Y."/>
            <person name="Qian P.-Y."/>
            <person name="Dutilh B.E."/>
            <person name="Jetten M.S."/>
        </authorList>
    </citation>
    <scope>NUCLEOTIDE SEQUENCE [LARGE SCALE GENOMIC DNA]</scope>
    <source>
        <strain evidence="3">BSI-1</strain>
    </source>
</reference>
<organism evidence="3 4">
    <name type="scientific">Candidatus Scalindua rubra</name>
    <dbReference type="NCBI Taxonomy" id="1872076"/>
    <lineage>
        <taxon>Bacteria</taxon>
        <taxon>Pseudomonadati</taxon>
        <taxon>Planctomycetota</taxon>
        <taxon>Candidatus Brocadiia</taxon>
        <taxon>Candidatus Brocadiales</taxon>
        <taxon>Candidatus Scalinduaceae</taxon>
        <taxon>Candidatus Scalindua</taxon>
    </lineage>
</organism>
<dbReference type="InterPro" id="IPR004564">
    <property type="entry name" value="OM_lipoprot_carrier_LolA-like"/>
</dbReference>
<dbReference type="CDD" id="cd16325">
    <property type="entry name" value="LolA"/>
    <property type="match status" value="1"/>
</dbReference>
<dbReference type="AlphaFoldDB" id="A0A1E3XAU0"/>
<feature type="signal peptide" evidence="2">
    <location>
        <begin position="1"/>
        <end position="25"/>
    </location>
</feature>
<dbReference type="InterPro" id="IPR029046">
    <property type="entry name" value="LolA/LolB/LppX"/>
</dbReference>
<dbReference type="Gene3D" id="2.50.20.10">
    <property type="entry name" value="Lipoprotein localisation LolA/LolB/LppX"/>
    <property type="match status" value="1"/>
</dbReference>
<protein>
    <submittedName>
        <fullName evidence="3">Outer membrane lipoprotein-sorting protein</fullName>
    </submittedName>
</protein>
<evidence type="ECO:0000256" key="2">
    <source>
        <dbReference type="SAM" id="SignalP"/>
    </source>
</evidence>
<sequence>MRKIFYIIIAFAFSSLILNPTGSFCSDNVGNYDLEEILKKVEEANSKLKTMEADIKYSRAISLLDSEEVSIGFLQYKKPKKINLNFFPPRNEINVIDGSYVWIYHIKEKQVEKYEMNSDMDSPQGMDIFELGYEYTVEKVKENYEIMLLDDISTEEGTLFHIELIPKETFESEYDRTLLWIKEGLWLPVQYQLFESEGEIINTIELSNIQINTEIPDTLFVLDLPDDVDVIEPFK</sequence>
<dbReference type="InterPro" id="IPR052944">
    <property type="entry name" value="Sporulation_related"/>
</dbReference>
<accession>A0A1E3XAU0</accession>
<name>A0A1E3XAU0_9BACT</name>
<gene>
    <name evidence="3" type="ORF">SCARUB_02134</name>
</gene>
<dbReference type="PANTHER" id="PTHR37507:SF2">
    <property type="entry name" value="SPORULATION PROTEIN YDCC"/>
    <property type="match status" value="1"/>
</dbReference>
<dbReference type="PANTHER" id="PTHR37507">
    <property type="entry name" value="SPORULATION PROTEIN YDCC"/>
    <property type="match status" value="1"/>
</dbReference>
<evidence type="ECO:0000313" key="4">
    <source>
        <dbReference type="Proteomes" id="UP000094056"/>
    </source>
</evidence>
<keyword evidence="3" id="KW-0449">Lipoprotein</keyword>
<proteinExistence type="predicted"/>
<dbReference type="Proteomes" id="UP000094056">
    <property type="component" value="Unassembled WGS sequence"/>
</dbReference>